<evidence type="ECO:0000313" key="11">
    <source>
        <dbReference type="EMBL" id="ELU14567.1"/>
    </source>
</evidence>
<sequence>MRLYIFVLTPIVSMKRIWELLREPLAGRAFTVKERQMLGIHGLLPPSILSQGEQVFVVMQNFFRYESDLDRYIYIMGLLERNEKLFYRVVTENLELMMPIIYTPTVGLACQKYGLIFRKPRSFSISRGLFITINDMDHVYDILCNWPEHDIKAIVVTDGERILGLGDLGSYGMGIPVGKLSLYTACAGVKPNQCLPIVLDVGTNNETLLKDPLYIGLRQKRVSGEVYDAFLDEFMRAAVKRYGQNTLIQFEDFGNHNAFRLLEKYRGLYCTFNDDIQGTAAVTAAGIIASVKITGTPLSQNTFVFQGAGEAAIGIASLLVLAMIEEGTSTEQAVSRIWMVDSRGLIVKDRPKGGITSHKARFAQPHVPVDTLEEVVHLVKPTAIIGVAAVPGAFTEQILTDMGKFNDRPVIFALSNPTSKAECTAEQAYTLTKGKCVFASGSPFKPVTMNGQKLTPGQGNNAYIFPGVALAVILCGVRHIPEEIFLKAAESLAGQVTKENLANGLVYPPLNDIREVSTKIAIDLAKFVYQAGLASTYPEPQDKEEFVRSQLYNTDYESFLPDLYDWPPPGIQCTYEDGNVVCRKVSRI</sequence>
<dbReference type="NCBIfam" id="NF010052">
    <property type="entry name" value="PRK13529.1"/>
    <property type="match status" value="1"/>
</dbReference>
<dbReference type="PANTHER" id="PTHR23406">
    <property type="entry name" value="MALIC ENZYME-RELATED"/>
    <property type="match status" value="1"/>
</dbReference>
<organism evidence="11">
    <name type="scientific">Capitella teleta</name>
    <name type="common">Polychaete worm</name>
    <dbReference type="NCBI Taxonomy" id="283909"/>
    <lineage>
        <taxon>Eukaryota</taxon>
        <taxon>Metazoa</taxon>
        <taxon>Spiralia</taxon>
        <taxon>Lophotrochozoa</taxon>
        <taxon>Annelida</taxon>
        <taxon>Polychaeta</taxon>
        <taxon>Sedentaria</taxon>
        <taxon>Scolecida</taxon>
        <taxon>Capitellidae</taxon>
        <taxon>Capitella</taxon>
    </lineage>
</organism>
<feature type="domain" description="Malic enzyme N-terminal" evidence="10">
    <location>
        <begin position="79"/>
        <end position="266"/>
    </location>
</feature>
<dbReference type="SMART" id="SM01274">
    <property type="entry name" value="malic"/>
    <property type="match status" value="1"/>
</dbReference>
<comment type="cofactor">
    <cofactor evidence="7">
        <name>Mg(2+)</name>
        <dbReference type="ChEBI" id="CHEBI:18420"/>
    </cofactor>
    <cofactor evidence="7">
        <name>Mn(2+)</name>
        <dbReference type="ChEBI" id="CHEBI:29035"/>
    </cofactor>
    <text evidence="7">Divalent metal cations. Prefers magnesium or manganese.</text>
</comment>
<keyword evidence="3 7" id="KW-0479">Metal-binding</keyword>
<dbReference type="EMBL" id="KB294417">
    <property type="protein sequence ID" value="ELU14567.1"/>
    <property type="molecule type" value="Genomic_DNA"/>
</dbReference>
<keyword evidence="13" id="KW-1185">Reference proteome</keyword>
<dbReference type="InterPro" id="IPR046346">
    <property type="entry name" value="Aminoacid_DH-like_N_sf"/>
</dbReference>
<dbReference type="EnsemblMetazoa" id="CapteT226972">
    <property type="protein sequence ID" value="CapteP226972"/>
    <property type="gene ID" value="CapteG226972"/>
</dbReference>
<dbReference type="PIRSF" id="PIRSF000106">
    <property type="entry name" value="ME"/>
    <property type="match status" value="1"/>
</dbReference>
<evidence type="ECO:0000259" key="10">
    <source>
        <dbReference type="SMART" id="SM01274"/>
    </source>
</evidence>
<dbReference type="InterPro" id="IPR015884">
    <property type="entry name" value="Malic_enzyme_CS"/>
</dbReference>
<dbReference type="Gene3D" id="3.40.50.720">
    <property type="entry name" value="NAD(P)-binding Rossmann-like Domain"/>
    <property type="match status" value="1"/>
</dbReference>
<dbReference type="GO" id="GO:0051287">
    <property type="term" value="F:NAD binding"/>
    <property type="evidence" value="ECO:0007669"/>
    <property type="project" value="InterPro"/>
</dbReference>
<dbReference type="PANTHER" id="PTHR23406:SF90">
    <property type="entry name" value="MALIC ENZYME-RELATED"/>
    <property type="match status" value="1"/>
</dbReference>
<dbReference type="InterPro" id="IPR036291">
    <property type="entry name" value="NAD(P)-bd_dom_sf"/>
</dbReference>
<feature type="binding site" evidence="6">
    <location>
        <position position="460"/>
    </location>
    <ligand>
        <name>(S)-malate</name>
        <dbReference type="ChEBI" id="CHEBI:15589"/>
    </ligand>
</feature>
<dbReference type="InterPro" id="IPR001891">
    <property type="entry name" value="Malic_OxRdtase"/>
</dbReference>
<dbReference type="SMART" id="SM00919">
    <property type="entry name" value="Malic_M"/>
    <property type="match status" value="1"/>
</dbReference>
<dbReference type="SUPFAM" id="SSF51735">
    <property type="entry name" value="NAD(P)-binding Rossmann-fold domains"/>
    <property type="match status" value="1"/>
</dbReference>
<keyword evidence="4 8" id="KW-0560">Oxidoreductase</keyword>
<evidence type="ECO:0000256" key="3">
    <source>
        <dbReference type="ARBA" id="ARBA00022723"/>
    </source>
</evidence>
<feature type="binding site" evidence="6">
    <location>
        <position position="416"/>
    </location>
    <ligand>
        <name>(S)-malate</name>
        <dbReference type="ChEBI" id="CHEBI:15589"/>
    </ligand>
</feature>
<dbReference type="PRINTS" id="PR00072">
    <property type="entry name" value="MALOXRDTASE"/>
</dbReference>
<reference evidence="12" key="3">
    <citation type="submission" date="2015-06" db="UniProtKB">
        <authorList>
            <consortium name="EnsemblMetazoa"/>
        </authorList>
    </citation>
    <scope>IDENTIFICATION</scope>
</reference>
<dbReference type="FunCoup" id="R7V7V0">
    <property type="interactions" value="1215"/>
</dbReference>
<evidence type="ECO:0000313" key="13">
    <source>
        <dbReference type="Proteomes" id="UP000014760"/>
    </source>
</evidence>
<comment type="cofactor">
    <cofactor evidence="1">
        <name>Mn(2+)</name>
        <dbReference type="ChEBI" id="CHEBI:29035"/>
    </cofactor>
</comment>
<evidence type="ECO:0000256" key="7">
    <source>
        <dbReference type="PIRSR" id="PIRSR000106-3"/>
    </source>
</evidence>
<dbReference type="Proteomes" id="UP000014760">
    <property type="component" value="Unassembled WGS sequence"/>
</dbReference>
<dbReference type="InterPro" id="IPR037062">
    <property type="entry name" value="Malic_N_dom_sf"/>
</dbReference>
<dbReference type="InterPro" id="IPR012302">
    <property type="entry name" value="Malic_NAD-bd"/>
</dbReference>
<dbReference type="Pfam" id="PF03949">
    <property type="entry name" value="Malic_M"/>
    <property type="match status" value="1"/>
</dbReference>
<reference evidence="11 13" key="2">
    <citation type="journal article" date="2013" name="Nature">
        <title>Insights into bilaterian evolution from three spiralian genomes.</title>
        <authorList>
            <person name="Simakov O."/>
            <person name="Marletaz F."/>
            <person name="Cho S.J."/>
            <person name="Edsinger-Gonzales E."/>
            <person name="Havlak P."/>
            <person name="Hellsten U."/>
            <person name="Kuo D.H."/>
            <person name="Larsson T."/>
            <person name="Lv J."/>
            <person name="Arendt D."/>
            <person name="Savage R."/>
            <person name="Osoegawa K."/>
            <person name="de Jong P."/>
            <person name="Grimwood J."/>
            <person name="Chapman J.A."/>
            <person name="Shapiro H."/>
            <person name="Aerts A."/>
            <person name="Otillar R.P."/>
            <person name="Terry A.Y."/>
            <person name="Boore J.L."/>
            <person name="Grigoriev I.V."/>
            <person name="Lindberg D.R."/>
            <person name="Seaver E.C."/>
            <person name="Weisblat D.A."/>
            <person name="Putnam N.H."/>
            <person name="Rokhsar D.S."/>
        </authorList>
    </citation>
    <scope>NUCLEOTIDE SEQUENCE</scope>
    <source>
        <strain evidence="11 13">I ESC-2004</strain>
    </source>
</reference>
<feature type="active site" description="Proton acceptor" evidence="5">
    <location>
        <position position="179"/>
    </location>
</feature>
<dbReference type="AlphaFoldDB" id="R7V7V0"/>
<dbReference type="GO" id="GO:0005739">
    <property type="term" value="C:mitochondrion"/>
    <property type="evidence" value="ECO:0007669"/>
    <property type="project" value="TreeGrafter"/>
</dbReference>
<feature type="domain" description="Malic enzyme NAD-binding" evidence="9">
    <location>
        <begin position="276"/>
        <end position="529"/>
    </location>
</feature>
<protein>
    <recommendedName>
        <fullName evidence="8">Malic enzyme</fullName>
    </recommendedName>
</protein>
<dbReference type="HOGENOM" id="CLU_011405_5_2_1"/>
<dbReference type="GO" id="GO:0006108">
    <property type="term" value="P:malate metabolic process"/>
    <property type="evidence" value="ECO:0007669"/>
    <property type="project" value="TreeGrafter"/>
</dbReference>
<dbReference type="CDD" id="cd05312">
    <property type="entry name" value="NAD_bind_1_malic_enz"/>
    <property type="match status" value="1"/>
</dbReference>
<feature type="binding site" evidence="6">
    <location>
        <position position="161"/>
    </location>
    <ligand>
        <name>(S)-malate</name>
        <dbReference type="ChEBI" id="CHEBI:15589"/>
    </ligand>
</feature>
<accession>R7V7V0</accession>
<reference evidence="13" key="1">
    <citation type="submission" date="2012-12" db="EMBL/GenBank/DDBJ databases">
        <authorList>
            <person name="Hellsten U."/>
            <person name="Grimwood J."/>
            <person name="Chapman J.A."/>
            <person name="Shapiro H."/>
            <person name="Aerts A."/>
            <person name="Otillar R.P."/>
            <person name="Terry A.Y."/>
            <person name="Boore J.L."/>
            <person name="Simakov O."/>
            <person name="Marletaz F."/>
            <person name="Cho S.-J."/>
            <person name="Edsinger-Gonzales E."/>
            <person name="Havlak P."/>
            <person name="Kuo D.-H."/>
            <person name="Larsson T."/>
            <person name="Lv J."/>
            <person name="Arendt D."/>
            <person name="Savage R."/>
            <person name="Osoegawa K."/>
            <person name="de Jong P."/>
            <person name="Lindberg D.R."/>
            <person name="Seaver E.C."/>
            <person name="Weisblat D.A."/>
            <person name="Putnam N.H."/>
            <person name="Grigoriev I.V."/>
            <person name="Rokhsar D.S."/>
        </authorList>
    </citation>
    <scope>NUCLEOTIDE SEQUENCE</scope>
    <source>
        <strain evidence="13">I ESC-2004</strain>
    </source>
</reference>
<evidence type="ECO:0000256" key="4">
    <source>
        <dbReference type="ARBA" id="ARBA00023002"/>
    </source>
</evidence>
<evidence type="ECO:0000256" key="8">
    <source>
        <dbReference type="RuleBase" id="RU003426"/>
    </source>
</evidence>
<proteinExistence type="inferred from homology"/>
<dbReference type="SUPFAM" id="SSF53223">
    <property type="entry name" value="Aminoacid dehydrogenase-like, N-terminal domain"/>
    <property type="match status" value="1"/>
</dbReference>
<dbReference type="OMA" id="QIVNHMV"/>
<evidence type="ECO:0000256" key="6">
    <source>
        <dbReference type="PIRSR" id="PIRSR000106-2"/>
    </source>
</evidence>
<dbReference type="Gene3D" id="3.40.50.10380">
    <property type="entry name" value="Malic enzyme, N-terminal domain"/>
    <property type="match status" value="1"/>
</dbReference>
<dbReference type="EMBL" id="AMQN01000674">
    <property type="status" value="NOT_ANNOTATED_CDS"/>
    <property type="molecule type" value="Genomic_DNA"/>
</dbReference>
<comment type="similarity">
    <text evidence="2 8">Belongs to the malic enzymes family.</text>
</comment>
<dbReference type="FunFam" id="3.40.50.10380:FF:000004">
    <property type="entry name" value="Malic enzyme"/>
    <property type="match status" value="1"/>
</dbReference>
<evidence type="ECO:0000256" key="5">
    <source>
        <dbReference type="PIRSR" id="PIRSR000106-1"/>
    </source>
</evidence>
<gene>
    <name evidence="11" type="ORF">CAPTEDRAFT_226972</name>
</gene>
<dbReference type="GO" id="GO:0046872">
    <property type="term" value="F:metal ion binding"/>
    <property type="evidence" value="ECO:0007669"/>
    <property type="project" value="UniProtKB-KW"/>
</dbReference>
<dbReference type="PROSITE" id="PS00331">
    <property type="entry name" value="MALIC_ENZYMES"/>
    <property type="match status" value="1"/>
</dbReference>
<dbReference type="InterPro" id="IPR012301">
    <property type="entry name" value="Malic_N_dom"/>
</dbReference>
<evidence type="ECO:0000256" key="1">
    <source>
        <dbReference type="ARBA" id="ARBA00001936"/>
    </source>
</evidence>
<dbReference type="Pfam" id="PF00390">
    <property type="entry name" value="malic"/>
    <property type="match status" value="1"/>
</dbReference>
<evidence type="ECO:0000259" key="9">
    <source>
        <dbReference type="SMART" id="SM00919"/>
    </source>
</evidence>
<dbReference type="STRING" id="283909.R7V7V0"/>
<evidence type="ECO:0000313" key="12">
    <source>
        <dbReference type="EnsemblMetazoa" id="CapteP226972"/>
    </source>
</evidence>
<dbReference type="FunFam" id="3.40.50.720:FF:000060">
    <property type="entry name" value="Malic enzyme"/>
    <property type="match status" value="1"/>
</dbReference>
<feature type="binding site" evidence="7">
    <location>
        <position position="275"/>
    </location>
    <ligand>
        <name>a divalent metal cation</name>
        <dbReference type="ChEBI" id="CHEBI:60240"/>
    </ligand>
</feature>
<dbReference type="GO" id="GO:0004473">
    <property type="term" value="F:malate dehydrogenase (decarboxylating) (NADP+) activity"/>
    <property type="evidence" value="ECO:0007669"/>
    <property type="project" value="TreeGrafter"/>
</dbReference>
<feature type="active site" description="Proton donor" evidence="5">
    <location>
        <position position="102"/>
    </location>
</feature>
<dbReference type="OrthoDB" id="5365701at2759"/>
<feature type="binding site" evidence="7">
    <location>
        <position position="252"/>
    </location>
    <ligand>
        <name>a divalent metal cation</name>
        <dbReference type="ChEBI" id="CHEBI:60240"/>
    </ligand>
</feature>
<name>R7V7V0_CAPTE</name>
<feature type="binding site" evidence="7">
    <location>
        <position position="251"/>
    </location>
    <ligand>
        <name>a divalent metal cation</name>
        <dbReference type="ChEBI" id="CHEBI:60240"/>
    </ligand>
</feature>
<evidence type="ECO:0000256" key="2">
    <source>
        <dbReference type="ARBA" id="ARBA00008785"/>
    </source>
</evidence>